<protein>
    <submittedName>
        <fullName evidence="1">Uncharacterized protein</fullName>
    </submittedName>
</protein>
<sequence length="324" mass="36015">MPSSAFRIPDNAPPAPTPDHSKVLEPPVAQRTTLIKNKDKSPVALPREQALDTETSVSDEPATSKGQATSNKGTAPREDYTVDQLAAMFTKTDWEDLYAFVGFIDRTAKHHKDYESAWIDWAKDKDNQTVEQWQQYYEKVVRPQWLKDPVSKREQIRRTVRAARDPTSSPAKTPDWSQTQDSAVTASQAELPASTEPSKRTVSNVLPSDPKLASESTAQQETPRYIRDGHESALKRIRGEADAAPESNETLRPAKVRRRLSLSPTLVGLSDIAGTQEQSLKVSSVGLQKGTHARRQPNGTSHSPRQDRLSQAVDEAEEEEEVIT</sequence>
<dbReference type="Proteomes" id="UP001153331">
    <property type="component" value="Unassembled WGS sequence"/>
</dbReference>
<evidence type="ECO:0000313" key="2">
    <source>
        <dbReference type="Proteomes" id="UP001153331"/>
    </source>
</evidence>
<keyword evidence="2" id="KW-1185">Reference proteome</keyword>
<dbReference type="EMBL" id="JAPHNI010001958">
    <property type="protein sequence ID" value="KAJ8104526.1"/>
    <property type="molecule type" value="Genomic_DNA"/>
</dbReference>
<name>A0ACC2HN89_9PLEO</name>
<gene>
    <name evidence="1" type="ORF">OPT61_g10711</name>
</gene>
<comment type="caution">
    <text evidence="1">The sequence shown here is derived from an EMBL/GenBank/DDBJ whole genome shotgun (WGS) entry which is preliminary data.</text>
</comment>
<evidence type="ECO:0000313" key="1">
    <source>
        <dbReference type="EMBL" id="KAJ8104526.1"/>
    </source>
</evidence>
<organism evidence="1 2">
    <name type="scientific">Boeremia exigua</name>
    <dbReference type="NCBI Taxonomy" id="749465"/>
    <lineage>
        <taxon>Eukaryota</taxon>
        <taxon>Fungi</taxon>
        <taxon>Dikarya</taxon>
        <taxon>Ascomycota</taxon>
        <taxon>Pezizomycotina</taxon>
        <taxon>Dothideomycetes</taxon>
        <taxon>Pleosporomycetidae</taxon>
        <taxon>Pleosporales</taxon>
        <taxon>Pleosporineae</taxon>
        <taxon>Didymellaceae</taxon>
        <taxon>Boeremia</taxon>
    </lineage>
</organism>
<reference evidence="1" key="1">
    <citation type="submission" date="2022-11" db="EMBL/GenBank/DDBJ databases">
        <title>Genome Sequence of Boeremia exigua.</title>
        <authorList>
            <person name="Buettner E."/>
        </authorList>
    </citation>
    <scope>NUCLEOTIDE SEQUENCE</scope>
    <source>
        <strain evidence="1">CU02</strain>
    </source>
</reference>
<proteinExistence type="predicted"/>
<accession>A0ACC2HN89</accession>